<evidence type="ECO:0000256" key="12">
    <source>
        <dbReference type="ARBA" id="ARBA00023268"/>
    </source>
</evidence>
<dbReference type="PANTHER" id="PTHR22749">
    <property type="entry name" value="RIBOFLAVIN KINASE/FMN ADENYLYLTRANSFERASE"/>
    <property type="match status" value="1"/>
</dbReference>
<dbReference type="InterPro" id="IPR023465">
    <property type="entry name" value="Riboflavin_kinase_dom_sf"/>
</dbReference>
<dbReference type="InterPro" id="IPR015864">
    <property type="entry name" value="FAD_synthase"/>
</dbReference>
<keyword evidence="8 15" id="KW-0547">Nucleotide-binding</keyword>
<evidence type="ECO:0000256" key="2">
    <source>
        <dbReference type="ARBA" id="ARBA00004726"/>
    </source>
</evidence>
<dbReference type="InterPro" id="IPR002606">
    <property type="entry name" value="Riboflavin_kinase_bac"/>
</dbReference>
<dbReference type="Pfam" id="PF06574">
    <property type="entry name" value="FAD_syn"/>
    <property type="match status" value="1"/>
</dbReference>
<proteinExistence type="inferred from homology"/>
<dbReference type="Gene3D" id="3.40.50.620">
    <property type="entry name" value="HUPs"/>
    <property type="match status" value="1"/>
</dbReference>
<evidence type="ECO:0000256" key="7">
    <source>
        <dbReference type="ARBA" id="ARBA00022695"/>
    </source>
</evidence>
<dbReference type="InterPro" id="IPR015865">
    <property type="entry name" value="Riboflavin_kinase_bac/euk"/>
</dbReference>
<sequence length="318" mass="34178">MNKLFRDVEGKPACPQGSVVCIGAFDGLHRGHQALVGHVRARARAAGLAAVALSFEPLPREYFAPADPPARLLLPRAKFEGLCRLGMDAVGLLRFNAAMAAMSAEAFVERVLVHRLSAREVWVGPEFRFGHRRVGDLGLLQALGERHGFRAAEVPVVADGGGRVSASAVRAHLAAGDLGAAAEALGRRYAIAGKVVRGKQLGRQLGYPTANLRLAGRKAPLGGIFAVWVHGIGPAPRAGVASLGTRPTVQGVEPLLEAHVFDFDGDLYGSRIEVEFVAKLRDEEKFDDLPSLVRQMDEDARQARRALRQDREERGVTA</sequence>
<keyword evidence="4 15" id="KW-0285">Flavoprotein</keyword>
<comment type="caution">
    <text evidence="17">The sequence shown here is derived from an EMBL/GenBank/DDBJ whole genome shotgun (WGS) entry which is preliminary data.</text>
</comment>
<evidence type="ECO:0000256" key="13">
    <source>
        <dbReference type="ARBA" id="ARBA00047880"/>
    </source>
</evidence>
<evidence type="ECO:0000256" key="14">
    <source>
        <dbReference type="ARBA" id="ARBA00049494"/>
    </source>
</evidence>
<dbReference type="SMART" id="SM00904">
    <property type="entry name" value="Flavokinase"/>
    <property type="match status" value="1"/>
</dbReference>
<dbReference type="NCBIfam" id="NF004160">
    <property type="entry name" value="PRK05627.1-3"/>
    <property type="match status" value="1"/>
</dbReference>
<evidence type="ECO:0000259" key="16">
    <source>
        <dbReference type="SMART" id="SM00904"/>
    </source>
</evidence>
<dbReference type="PIRSF" id="PIRSF004491">
    <property type="entry name" value="FAD_Synth"/>
    <property type="match status" value="1"/>
</dbReference>
<organism evidence="17 18">
    <name type="scientific">Arenimonas caeni</name>
    <dbReference type="NCBI Taxonomy" id="2058085"/>
    <lineage>
        <taxon>Bacteria</taxon>
        <taxon>Pseudomonadati</taxon>
        <taxon>Pseudomonadota</taxon>
        <taxon>Gammaproteobacteria</taxon>
        <taxon>Lysobacterales</taxon>
        <taxon>Lysobacteraceae</taxon>
        <taxon>Arenimonas</taxon>
    </lineage>
</organism>
<comment type="pathway">
    <text evidence="3 15">Cofactor biosynthesis; FMN biosynthesis; FMN from riboflavin (ATP route): step 1/1.</text>
</comment>
<keyword evidence="18" id="KW-1185">Reference proteome</keyword>
<evidence type="ECO:0000256" key="11">
    <source>
        <dbReference type="ARBA" id="ARBA00022840"/>
    </source>
</evidence>
<keyword evidence="9 15" id="KW-0418">Kinase</keyword>
<feature type="domain" description="Riboflavin kinase" evidence="16">
    <location>
        <begin position="184"/>
        <end position="308"/>
    </location>
</feature>
<keyword evidence="10 15" id="KW-0274">FAD</keyword>
<keyword evidence="11 15" id="KW-0067">ATP-binding</keyword>
<name>A0A2P6MCE5_9GAMM</name>
<dbReference type="NCBIfam" id="NF004159">
    <property type="entry name" value="PRK05627.1-2"/>
    <property type="match status" value="1"/>
</dbReference>
<evidence type="ECO:0000256" key="1">
    <source>
        <dbReference type="ARBA" id="ARBA00002121"/>
    </source>
</evidence>
<dbReference type="NCBIfam" id="TIGR00083">
    <property type="entry name" value="ribF"/>
    <property type="match status" value="1"/>
</dbReference>
<dbReference type="GO" id="GO:0006747">
    <property type="term" value="P:FAD biosynthetic process"/>
    <property type="evidence" value="ECO:0007669"/>
    <property type="project" value="UniProtKB-UniRule"/>
</dbReference>
<dbReference type="EC" id="2.7.7.2" evidence="15"/>
<evidence type="ECO:0000256" key="3">
    <source>
        <dbReference type="ARBA" id="ARBA00005201"/>
    </source>
</evidence>
<evidence type="ECO:0000256" key="15">
    <source>
        <dbReference type="PIRNR" id="PIRNR004491"/>
    </source>
</evidence>
<dbReference type="RefSeq" id="WP_106989019.1">
    <property type="nucleotide sequence ID" value="NZ_KZ679084.1"/>
</dbReference>
<evidence type="ECO:0000313" key="18">
    <source>
        <dbReference type="Proteomes" id="UP000241736"/>
    </source>
</evidence>
<dbReference type="EC" id="2.7.1.26" evidence="15"/>
<dbReference type="GO" id="GO:0008531">
    <property type="term" value="F:riboflavin kinase activity"/>
    <property type="evidence" value="ECO:0007669"/>
    <property type="project" value="UniProtKB-UniRule"/>
</dbReference>
<reference evidence="17 18" key="1">
    <citation type="submission" date="2018-03" db="EMBL/GenBank/DDBJ databases">
        <title>Arenimonas caeni sp. nov., isolated from activated sludge.</title>
        <authorList>
            <person name="Liu H."/>
        </authorList>
    </citation>
    <scope>NUCLEOTIDE SEQUENCE [LARGE SCALE GENOMIC DNA]</scope>
    <source>
        <strain evidence="18">z29</strain>
    </source>
</reference>
<keyword evidence="12" id="KW-0511">Multifunctional enzyme</keyword>
<dbReference type="InterPro" id="IPR023468">
    <property type="entry name" value="Riboflavin_kinase"/>
</dbReference>
<comment type="function">
    <text evidence="1">Catalyzes the phosphorylation of riboflavin to FMN followed by the adenylation of FMN to FAD.</text>
</comment>
<dbReference type="GO" id="GO:0009231">
    <property type="term" value="P:riboflavin biosynthetic process"/>
    <property type="evidence" value="ECO:0007669"/>
    <property type="project" value="InterPro"/>
</dbReference>
<dbReference type="EMBL" id="PVLF01000001">
    <property type="protein sequence ID" value="PRH83631.1"/>
    <property type="molecule type" value="Genomic_DNA"/>
</dbReference>
<dbReference type="GO" id="GO:0009398">
    <property type="term" value="P:FMN biosynthetic process"/>
    <property type="evidence" value="ECO:0007669"/>
    <property type="project" value="UniProtKB-UniRule"/>
</dbReference>
<evidence type="ECO:0000256" key="9">
    <source>
        <dbReference type="ARBA" id="ARBA00022777"/>
    </source>
</evidence>
<comment type="catalytic activity">
    <reaction evidence="13 15">
        <text>riboflavin + ATP = FMN + ADP + H(+)</text>
        <dbReference type="Rhea" id="RHEA:14357"/>
        <dbReference type="ChEBI" id="CHEBI:15378"/>
        <dbReference type="ChEBI" id="CHEBI:30616"/>
        <dbReference type="ChEBI" id="CHEBI:57986"/>
        <dbReference type="ChEBI" id="CHEBI:58210"/>
        <dbReference type="ChEBI" id="CHEBI:456216"/>
        <dbReference type="EC" id="2.7.1.26"/>
    </reaction>
</comment>
<dbReference type="InterPro" id="IPR014729">
    <property type="entry name" value="Rossmann-like_a/b/a_fold"/>
</dbReference>
<dbReference type="OrthoDB" id="9803667at2"/>
<dbReference type="Pfam" id="PF01687">
    <property type="entry name" value="Flavokinase"/>
    <property type="match status" value="1"/>
</dbReference>
<evidence type="ECO:0000256" key="10">
    <source>
        <dbReference type="ARBA" id="ARBA00022827"/>
    </source>
</evidence>
<dbReference type="PANTHER" id="PTHR22749:SF6">
    <property type="entry name" value="RIBOFLAVIN KINASE"/>
    <property type="match status" value="1"/>
</dbReference>
<evidence type="ECO:0000256" key="4">
    <source>
        <dbReference type="ARBA" id="ARBA00022630"/>
    </source>
</evidence>
<evidence type="ECO:0000256" key="5">
    <source>
        <dbReference type="ARBA" id="ARBA00022643"/>
    </source>
</evidence>
<evidence type="ECO:0000256" key="8">
    <source>
        <dbReference type="ARBA" id="ARBA00022741"/>
    </source>
</evidence>
<dbReference type="SUPFAM" id="SSF52374">
    <property type="entry name" value="Nucleotidylyl transferase"/>
    <property type="match status" value="1"/>
</dbReference>
<dbReference type="CDD" id="cd02064">
    <property type="entry name" value="FAD_synthetase_N"/>
    <property type="match status" value="1"/>
</dbReference>
<evidence type="ECO:0000256" key="6">
    <source>
        <dbReference type="ARBA" id="ARBA00022679"/>
    </source>
</evidence>
<dbReference type="UniPathway" id="UPA00276">
    <property type="reaction ID" value="UER00406"/>
</dbReference>
<dbReference type="GO" id="GO:0003919">
    <property type="term" value="F:FMN adenylyltransferase activity"/>
    <property type="evidence" value="ECO:0007669"/>
    <property type="project" value="UniProtKB-UniRule"/>
</dbReference>
<dbReference type="UniPathway" id="UPA00277">
    <property type="reaction ID" value="UER00407"/>
</dbReference>
<dbReference type="FunFam" id="2.40.30.30:FF:000003">
    <property type="entry name" value="Riboflavin biosynthesis protein"/>
    <property type="match status" value="1"/>
</dbReference>
<protein>
    <recommendedName>
        <fullName evidence="15">Riboflavin biosynthesis protein</fullName>
    </recommendedName>
    <domain>
        <recommendedName>
            <fullName evidence="15">Riboflavin kinase</fullName>
            <ecNumber evidence="15">2.7.1.26</ecNumber>
        </recommendedName>
        <alternativeName>
            <fullName evidence="15">Flavokinase</fullName>
        </alternativeName>
    </domain>
    <domain>
        <recommendedName>
            <fullName evidence="15">FMN adenylyltransferase</fullName>
            <ecNumber evidence="15">2.7.7.2</ecNumber>
        </recommendedName>
        <alternativeName>
            <fullName evidence="15">FAD pyrophosphorylase</fullName>
        </alternativeName>
        <alternativeName>
            <fullName evidence="15">FAD synthase</fullName>
        </alternativeName>
    </domain>
</protein>
<dbReference type="AlphaFoldDB" id="A0A2P6MCE5"/>
<comment type="similarity">
    <text evidence="15">Belongs to the ribF family.</text>
</comment>
<dbReference type="Proteomes" id="UP000241736">
    <property type="component" value="Unassembled WGS sequence"/>
</dbReference>
<evidence type="ECO:0000313" key="17">
    <source>
        <dbReference type="EMBL" id="PRH83631.1"/>
    </source>
</evidence>
<keyword evidence="7 15" id="KW-0548">Nucleotidyltransferase</keyword>
<dbReference type="FunFam" id="3.40.50.620:FF:000021">
    <property type="entry name" value="Riboflavin biosynthesis protein"/>
    <property type="match status" value="1"/>
</dbReference>
<comment type="catalytic activity">
    <reaction evidence="14 15">
        <text>FMN + ATP + H(+) = FAD + diphosphate</text>
        <dbReference type="Rhea" id="RHEA:17237"/>
        <dbReference type="ChEBI" id="CHEBI:15378"/>
        <dbReference type="ChEBI" id="CHEBI:30616"/>
        <dbReference type="ChEBI" id="CHEBI:33019"/>
        <dbReference type="ChEBI" id="CHEBI:57692"/>
        <dbReference type="ChEBI" id="CHEBI:58210"/>
        <dbReference type="EC" id="2.7.7.2"/>
    </reaction>
</comment>
<dbReference type="NCBIfam" id="NF004163">
    <property type="entry name" value="PRK05627.1-6"/>
    <property type="match status" value="1"/>
</dbReference>
<accession>A0A2P6MCE5</accession>
<dbReference type="Gene3D" id="2.40.30.30">
    <property type="entry name" value="Riboflavin kinase-like"/>
    <property type="match status" value="1"/>
</dbReference>
<dbReference type="GO" id="GO:0005524">
    <property type="term" value="F:ATP binding"/>
    <property type="evidence" value="ECO:0007669"/>
    <property type="project" value="UniProtKB-UniRule"/>
</dbReference>
<keyword evidence="5 15" id="KW-0288">FMN</keyword>
<comment type="pathway">
    <text evidence="2 15">Cofactor biosynthesis; FAD biosynthesis; FAD from FMN: step 1/1.</text>
</comment>
<dbReference type="SUPFAM" id="SSF82114">
    <property type="entry name" value="Riboflavin kinase-like"/>
    <property type="match status" value="1"/>
</dbReference>
<keyword evidence="6 15" id="KW-0808">Transferase</keyword>
<gene>
    <name evidence="17" type="ORF">C6N40_00350</name>
</gene>